<feature type="compositionally biased region" description="Basic residues" evidence="1">
    <location>
        <begin position="393"/>
        <end position="402"/>
    </location>
</feature>
<dbReference type="EMBL" id="JACLAW010000009">
    <property type="protein sequence ID" value="MBC2666357.1"/>
    <property type="molecule type" value="Genomic_DNA"/>
</dbReference>
<evidence type="ECO:0000313" key="4">
    <source>
        <dbReference type="Proteomes" id="UP000566813"/>
    </source>
</evidence>
<dbReference type="RefSeq" id="WP_185664659.1">
    <property type="nucleotide sequence ID" value="NZ_JACLAW010000009.1"/>
</dbReference>
<dbReference type="InterPro" id="IPR028087">
    <property type="entry name" value="Tad_N"/>
</dbReference>
<organism evidence="3 4">
    <name type="scientific">Novosphingobium flavum</name>
    <dbReference type="NCBI Taxonomy" id="1778672"/>
    <lineage>
        <taxon>Bacteria</taxon>
        <taxon>Pseudomonadati</taxon>
        <taxon>Pseudomonadota</taxon>
        <taxon>Alphaproteobacteria</taxon>
        <taxon>Sphingomonadales</taxon>
        <taxon>Sphingomonadaceae</taxon>
        <taxon>Novosphingobium</taxon>
    </lineage>
</organism>
<feature type="region of interest" description="Disordered" evidence="1">
    <location>
        <begin position="379"/>
        <end position="402"/>
    </location>
</feature>
<reference evidence="3 4" key="1">
    <citation type="submission" date="2020-08" db="EMBL/GenBank/DDBJ databases">
        <title>The genome sequence of type strain Novosphingobium flavum NBRC 111647.</title>
        <authorList>
            <person name="Liu Y."/>
        </authorList>
    </citation>
    <scope>NUCLEOTIDE SEQUENCE [LARGE SCALE GENOMIC DNA]</scope>
    <source>
        <strain evidence="3 4">NBRC 111647</strain>
    </source>
</reference>
<evidence type="ECO:0000313" key="3">
    <source>
        <dbReference type="EMBL" id="MBC2666357.1"/>
    </source>
</evidence>
<comment type="caution">
    <text evidence="3">The sequence shown here is derived from an EMBL/GenBank/DDBJ whole genome shotgun (WGS) entry which is preliminary data.</text>
</comment>
<sequence>MMRRLLRDPGGNATIVTALSLLVLIGAAGVGTDTVQWTLLKRKLQREADSAARAGALAKMSGSSVTSAALAEIERYTSVTLLGSPVIENAPTSGTYAGDTQAVRVTLEADASLPFSGIFLNRPVTMRASATAAAIGQGDYCILALETGAATGITATGNTTAALGCGMAANAQGSSAIAIGGSSYVTATSLMAVGAISAADRNLAAGTAQIPYALVQPDPFAGLPDPVVPGGCSASLTVNPNQSRAVANDSGTACYKSMDLKGTVTFAPGVYLIDGGSISINATANVSGSEVIFILTSSTIDTAPGSAATITINGNARINLTAPTSGTYAGVFLYQDRRASLANQANDISGNSGSVLQGAIYFPAQKVKFTGNSGLITIRPDHQLPAGRGPAGRVHRQQHRYQ</sequence>
<protein>
    <recommendedName>
        <fullName evidence="2">Putative Flp pilus-assembly TadG-like N-terminal domain-containing protein</fullName>
    </recommendedName>
</protein>
<feature type="domain" description="Putative Flp pilus-assembly TadG-like N-terminal" evidence="2">
    <location>
        <begin position="11"/>
        <end position="56"/>
    </location>
</feature>
<proteinExistence type="predicted"/>
<gene>
    <name evidence="3" type="ORF">H7F51_12580</name>
</gene>
<accession>A0A7X1KM81</accession>
<name>A0A7X1KM81_9SPHN</name>
<keyword evidence="4" id="KW-1185">Reference proteome</keyword>
<evidence type="ECO:0000256" key="1">
    <source>
        <dbReference type="SAM" id="MobiDB-lite"/>
    </source>
</evidence>
<dbReference type="Pfam" id="PF13400">
    <property type="entry name" value="Tad"/>
    <property type="match status" value="1"/>
</dbReference>
<evidence type="ECO:0000259" key="2">
    <source>
        <dbReference type="Pfam" id="PF13400"/>
    </source>
</evidence>
<dbReference type="Proteomes" id="UP000566813">
    <property type="component" value="Unassembled WGS sequence"/>
</dbReference>
<dbReference type="AlphaFoldDB" id="A0A7X1KM81"/>